<accession>A0A160LKG4</accession>
<dbReference type="CDD" id="cd20226">
    <property type="entry name" value="PFM_Cry51Aa-like"/>
    <property type="match status" value="1"/>
</dbReference>
<dbReference type="InterPro" id="IPR004991">
    <property type="entry name" value="Aerolysin-like"/>
</dbReference>
<dbReference type="EMBL" id="CP013280">
    <property type="protein sequence ID" value="AND28764.1"/>
    <property type="molecule type" value="Genomic_DNA"/>
</dbReference>
<keyword evidence="1" id="KW-0614">Plasmid</keyword>
<dbReference type="RefSeq" id="WP_000406475.1">
    <property type="nucleotide sequence ID" value="NZ_CP013280.1"/>
</dbReference>
<dbReference type="Gene3D" id="2.170.15.10">
    <property type="entry name" value="Proaerolysin, chain A, domain 3"/>
    <property type="match status" value="1"/>
</dbReference>
<dbReference type="SUPFAM" id="SSF56973">
    <property type="entry name" value="Aerolisin/ETX pore-forming domain"/>
    <property type="match status" value="1"/>
</dbReference>
<name>A0A160LKG4_BACTI</name>
<reference evidence="1" key="1">
    <citation type="journal article" date="2017" name="Res. Microbiol.">
        <title>Comparative genomics of extrachromosomal elements in Bacillus thuringiensis subsp. israelensis.</title>
        <authorList>
            <person name="Bolotin A."/>
            <person name="Gillis A."/>
            <person name="Sanchis V."/>
            <person name="Nielsen-LeRoux C."/>
            <person name="Mahillon J."/>
            <person name="Lereclus D."/>
            <person name="Sorokin A."/>
        </authorList>
    </citation>
    <scope>NUCLEOTIDE SEQUENCE</scope>
    <source>
        <strain evidence="1">AM65-52</strain>
        <plasmid evidence="1">pAM65-52-5-100K</plasmid>
    </source>
</reference>
<dbReference type="Pfam" id="PF03318">
    <property type="entry name" value="ETX_MTX2"/>
    <property type="match status" value="1"/>
</dbReference>
<geneLocation type="plasmid" evidence="1">
    <name>pAM65-52-5-100K</name>
</geneLocation>
<dbReference type="SMR" id="A0A160LKG4"/>
<sequence>MEITDIVLKIYDFIEWDYVTNQDGIPYTLFDKAIYEYELNDTVTIPETKVFQTTPIPIASALTITENRSSQTQLHTIKFSEKKMESVTNTTVHGFKIGGAIKVGAKGTVTANFLVSGGTAEANVELSLTGEYNYSSTTANVNQTEKTWEITENVSVASHTSLTSQLIIMQADIRVPMILNSNLIGKRYYDDYANMFFSYIFQSKTSGRTEMISPASRLANQSWPGKPIVFKSGGSNGSLNLSGFGYSDLYKGLYAFIRYTETPLDRYSSPGKTWDSNLIHLRDGQILNVYDNRGIVKPVRLVE</sequence>
<dbReference type="AlphaFoldDB" id="A0A160LKG4"/>
<evidence type="ECO:0000313" key="1">
    <source>
        <dbReference type="EMBL" id="AND28764.1"/>
    </source>
</evidence>
<protein>
    <submittedName>
        <fullName evidence="1">Pesticidal protein</fullName>
    </submittedName>
</protein>
<gene>
    <name evidence="1" type="ORF">ATN07_34225</name>
</gene>
<organism evidence="1">
    <name type="scientific">Bacillus thuringiensis subsp. israelensis</name>
    <dbReference type="NCBI Taxonomy" id="1430"/>
    <lineage>
        <taxon>Bacteria</taxon>
        <taxon>Bacillati</taxon>
        <taxon>Bacillota</taxon>
        <taxon>Bacilli</taxon>
        <taxon>Bacillales</taxon>
        <taxon>Bacillaceae</taxon>
        <taxon>Bacillus</taxon>
        <taxon>Bacillus cereus group</taxon>
    </lineage>
</organism>
<proteinExistence type="predicted"/>